<proteinExistence type="predicted"/>
<evidence type="ECO:0000256" key="6">
    <source>
        <dbReference type="ARBA" id="ARBA00022840"/>
    </source>
</evidence>
<dbReference type="PANTHER" id="PTHR43790">
    <property type="entry name" value="CARBOHYDRATE TRANSPORT ATP-BINDING PROTEIN MG119-RELATED"/>
    <property type="match status" value="1"/>
</dbReference>
<comment type="caution">
    <text evidence="8">The sequence shown here is derived from an EMBL/GenBank/DDBJ whole genome shotgun (WGS) entry which is preliminary data.</text>
</comment>
<feature type="domain" description="ABC transporter" evidence="7">
    <location>
        <begin position="18"/>
        <end position="258"/>
    </location>
</feature>
<dbReference type="PROSITE" id="PS50893">
    <property type="entry name" value="ABC_TRANSPORTER_2"/>
    <property type="match status" value="1"/>
</dbReference>
<dbReference type="InterPro" id="IPR003593">
    <property type="entry name" value="AAA+_ATPase"/>
</dbReference>
<accession>A0A069PPR5</accession>
<evidence type="ECO:0000259" key="7">
    <source>
        <dbReference type="PROSITE" id="PS50893"/>
    </source>
</evidence>
<dbReference type="InterPro" id="IPR027417">
    <property type="entry name" value="P-loop_NTPase"/>
</dbReference>
<evidence type="ECO:0000313" key="8">
    <source>
        <dbReference type="EMBL" id="KDR39286.1"/>
    </source>
</evidence>
<keyword evidence="3" id="KW-0762">Sugar transport</keyword>
<evidence type="ECO:0000256" key="4">
    <source>
        <dbReference type="ARBA" id="ARBA00022737"/>
    </source>
</evidence>
<dbReference type="InterPro" id="IPR017871">
    <property type="entry name" value="ABC_transporter-like_CS"/>
</dbReference>
<keyword evidence="3" id="KW-0813">Transport</keyword>
<dbReference type="AlphaFoldDB" id="A0A069PPR5"/>
<gene>
    <name evidence="8" type="ORF">BG61_33665</name>
</gene>
<reference evidence="8 9" key="1">
    <citation type="submission" date="2014-03" db="EMBL/GenBank/DDBJ databases">
        <title>Draft Genome Sequences of Four Burkholderia Strains.</title>
        <authorList>
            <person name="Liu X.Y."/>
            <person name="Li C.X."/>
            <person name="Xu J.H."/>
        </authorList>
    </citation>
    <scope>NUCLEOTIDE SEQUENCE [LARGE SCALE GENOMIC DNA]</scope>
    <source>
        <strain evidence="8 9">DSM 50014</strain>
    </source>
</reference>
<dbReference type="InterPro" id="IPR003439">
    <property type="entry name" value="ABC_transporter-like_ATP-bd"/>
</dbReference>
<evidence type="ECO:0000256" key="1">
    <source>
        <dbReference type="ARBA" id="ARBA00022475"/>
    </source>
</evidence>
<dbReference type="Gene3D" id="3.40.50.300">
    <property type="entry name" value="P-loop containing nucleotide triphosphate hydrolases"/>
    <property type="match status" value="1"/>
</dbReference>
<protein>
    <submittedName>
        <fullName evidence="8">ABC transporter ATP-binding protein</fullName>
    </submittedName>
</protein>
<keyword evidence="9" id="KW-1185">Reference proteome</keyword>
<keyword evidence="6 8" id="KW-0067">ATP-binding</keyword>
<name>A0A069PPR5_9BURK</name>
<evidence type="ECO:0000313" key="9">
    <source>
        <dbReference type="Proteomes" id="UP000027466"/>
    </source>
</evidence>
<dbReference type="GO" id="GO:0016887">
    <property type="term" value="F:ATP hydrolysis activity"/>
    <property type="evidence" value="ECO:0007669"/>
    <property type="project" value="InterPro"/>
</dbReference>
<keyword evidence="2" id="KW-0472">Membrane</keyword>
<dbReference type="SUPFAM" id="SSF52540">
    <property type="entry name" value="P-loop containing nucleoside triphosphate hydrolases"/>
    <property type="match status" value="1"/>
</dbReference>
<keyword evidence="5" id="KW-0547">Nucleotide-binding</keyword>
<dbReference type="Pfam" id="PF00005">
    <property type="entry name" value="ABC_tran"/>
    <property type="match status" value="1"/>
</dbReference>
<dbReference type="EMBL" id="JFHC01000062">
    <property type="protein sequence ID" value="KDR39286.1"/>
    <property type="molecule type" value="Genomic_DNA"/>
</dbReference>
<evidence type="ECO:0000256" key="5">
    <source>
        <dbReference type="ARBA" id="ARBA00022741"/>
    </source>
</evidence>
<keyword evidence="2" id="KW-0997">Cell inner membrane</keyword>
<evidence type="ECO:0000256" key="3">
    <source>
        <dbReference type="ARBA" id="ARBA00022597"/>
    </source>
</evidence>
<dbReference type="SMART" id="SM00382">
    <property type="entry name" value="AAA"/>
    <property type="match status" value="1"/>
</dbReference>
<dbReference type="InterPro" id="IPR050107">
    <property type="entry name" value="ABC_carbohydrate_import_ATPase"/>
</dbReference>
<dbReference type="PROSITE" id="PS00211">
    <property type="entry name" value="ABC_TRANSPORTER_1"/>
    <property type="match status" value="1"/>
</dbReference>
<keyword evidence="1" id="KW-1003">Cell membrane</keyword>
<organism evidence="8 9">
    <name type="scientific">Caballeronia glathei</name>
    <dbReference type="NCBI Taxonomy" id="60547"/>
    <lineage>
        <taxon>Bacteria</taxon>
        <taxon>Pseudomonadati</taxon>
        <taxon>Pseudomonadota</taxon>
        <taxon>Betaproteobacteria</taxon>
        <taxon>Burkholderiales</taxon>
        <taxon>Burkholderiaceae</taxon>
        <taxon>Caballeronia</taxon>
    </lineage>
</organism>
<keyword evidence="4" id="KW-0677">Repeat</keyword>
<dbReference type="Proteomes" id="UP000027466">
    <property type="component" value="Unassembled WGS sequence"/>
</dbReference>
<dbReference type="STRING" id="60547.GCA_000751215_05970"/>
<dbReference type="PANTHER" id="PTHR43790:SF8">
    <property type="entry name" value="SUGAR ABC TRANSPORTER ATP-BINDING PROTEIN"/>
    <property type="match status" value="1"/>
</dbReference>
<evidence type="ECO:0000256" key="2">
    <source>
        <dbReference type="ARBA" id="ARBA00022519"/>
    </source>
</evidence>
<sequence>MMEATQTAPQAAQSAVALRADNLVKRFGAVTALDGVSLTLGGGEILGILGDNGAGKSTLVKIFTGFHQQSGGTLHVHGEETLLRSVDHARALGIECVYQDLALANSLSIYHNMFLNREIVRRGPFRLLDHKQMRERAAQCLDDIGVHVPSVDLPVERLSGGQRQAIAVARAVHSNARILLLDEPLAAMGAREAALIIDLIMRLKEKGGLSIIMIMHNYAQTLDIADRIMLMQRGRVTYEQRSANTSVAELMDIVRREYRAMRATTVH</sequence>
<dbReference type="GO" id="GO:0005524">
    <property type="term" value="F:ATP binding"/>
    <property type="evidence" value="ECO:0007669"/>
    <property type="project" value="UniProtKB-KW"/>
</dbReference>